<sequence>MTSKPPLLVLAAALLPLAATPASAADILYEPPGGSGGYDAPLASDDGLNFNGLYAGIQAGGSFNGSDGETSVSSSNSAFVAAGPRRDSEDDSAGGTIGGHVGADLRFGAIVVGAVTDYGKVNAGSEATARFGGNSVTTERRVDSLGSTRARLGLASDKLMVYGTAGVAYGRVETETRVDDPSNIVGDGVTRDSDTLVGATYGGGVDYMIHDKVSLGAEYTYTNLGNADSPARFNERGGGRFTVQDAGEDVKLHKIEGKLSYHFF</sequence>
<name>A0ACD4NT08_9HYPH</name>
<gene>
    <name evidence="1" type="ORF">OXU80_06280</name>
</gene>
<protein>
    <submittedName>
        <fullName evidence="1">Outer membrane beta-barrel protein</fullName>
    </submittedName>
</protein>
<keyword evidence="2" id="KW-1185">Reference proteome</keyword>
<dbReference type="EMBL" id="CP113520">
    <property type="protein sequence ID" value="WAJ29825.1"/>
    <property type="molecule type" value="Genomic_DNA"/>
</dbReference>
<evidence type="ECO:0000313" key="1">
    <source>
        <dbReference type="EMBL" id="WAJ29825.1"/>
    </source>
</evidence>
<proteinExistence type="predicted"/>
<evidence type="ECO:0000313" key="2">
    <source>
        <dbReference type="Proteomes" id="UP001163223"/>
    </source>
</evidence>
<reference evidence="1" key="1">
    <citation type="submission" date="2022-11" db="EMBL/GenBank/DDBJ databases">
        <title>beta-Carotene-producing bacterium, Jeongeuplla avenae sp. nov., alleviates the salt stress of Arabidopsis seedlings.</title>
        <authorList>
            <person name="Jiang L."/>
            <person name="Lee J."/>
        </authorList>
    </citation>
    <scope>NUCLEOTIDE SEQUENCE</scope>
    <source>
        <strain evidence="1">DY_R2A_6</strain>
    </source>
</reference>
<dbReference type="Proteomes" id="UP001163223">
    <property type="component" value="Chromosome"/>
</dbReference>
<organism evidence="1 2">
    <name type="scientific">Antarcticirhabdus aurantiaca</name>
    <dbReference type="NCBI Taxonomy" id="2606717"/>
    <lineage>
        <taxon>Bacteria</taxon>
        <taxon>Pseudomonadati</taxon>
        <taxon>Pseudomonadota</taxon>
        <taxon>Alphaproteobacteria</taxon>
        <taxon>Hyphomicrobiales</taxon>
        <taxon>Aurantimonadaceae</taxon>
        <taxon>Antarcticirhabdus</taxon>
    </lineage>
</organism>
<accession>A0ACD4NT08</accession>